<gene>
    <name evidence="1" type="ORF">QCA50_010252</name>
</gene>
<name>A0AAW0G9T5_9APHY</name>
<proteinExistence type="predicted"/>
<protein>
    <submittedName>
        <fullName evidence="1">Uncharacterized protein</fullName>
    </submittedName>
</protein>
<dbReference type="Proteomes" id="UP001385951">
    <property type="component" value="Unassembled WGS sequence"/>
</dbReference>
<accession>A0AAW0G9T5</accession>
<evidence type="ECO:0000313" key="1">
    <source>
        <dbReference type="EMBL" id="KAK7686652.1"/>
    </source>
</evidence>
<keyword evidence="2" id="KW-1185">Reference proteome</keyword>
<dbReference type="EMBL" id="JASBNA010000016">
    <property type="protein sequence ID" value="KAK7686652.1"/>
    <property type="molecule type" value="Genomic_DNA"/>
</dbReference>
<comment type="caution">
    <text evidence="1">The sequence shown here is derived from an EMBL/GenBank/DDBJ whole genome shotgun (WGS) entry which is preliminary data.</text>
</comment>
<reference evidence="1 2" key="1">
    <citation type="submission" date="2022-09" db="EMBL/GenBank/DDBJ databases">
        <authorList>
            <person name="Palmer J.M."/>
        </authorList>
    </citation>
    <scope>NUCLEOTIDE SEQUENCE [LARGE SCALE GENOMIC DNA]</scope>
    <source>
        <strain evidence="1 2">DSM 7382</strain>
    </source>
</reference>
<organism evidence="1 2">
    <name type="scientific">Cerrena zonata</name>
    <dbReference type="NCBI Taxonomy" id="2478898"/>
    <lineage>
        <taxon>Eukaryota</taxon>
        <taxon>Fungi</taxon>
        <taxon>Dikarya</taxon>
        <taxon>Basidiomycota</taxon>
        <taxon>Agaricomycotina</taxon>
        <taxon>Agaricomycetes</taxon>
        <taxon>Polyporales</taxon>
        <taxon>Cerrenaceae</taxon>
        <taxon>Cerrena</taxon>
    </lineage>
</organism>
<evidence type="ECO:0000313" key="2">
    <source>
        <dbReference type="Proteomes" id="UP001385951"/>
    </source>
</evidence>
<dbReference type="AlphaFoldDB" id="A0AAW0G9T5"/>
<sequence length="653" mass="73617">MSRVNKTSPNPTHNAILHFEPTAFRAKEDNGYESLPPVGKVDPIPMSDILSTEYAIGEFDRQHPEPNALVNISMDKIFPIQVAGDVRTGSRSFLCHNATVIISPFDKQFEPTIGLYQASIQLSPRQRADNWTGVCLTREDVTSTAASVIFAEPRFPESKFSTFTPMTLFVDENERARELSENSRSERVEPVQIKIEEAKEGNAFRSHAISRAVQVEECHDSDITMEGEEGRGLEHLPTFDFVDHHRILVKTVPSSPLHTQEFTRGRYEDFEELDIIHDLLGIRPLRTAADIAKDLSQYCEGCSGKKTYSRPGDIEVERPPTPHPFFTCTTNALSELEKKQQRLDGLRHGGFHPLSEVPHRFSVPHSQAKTNVLADDLAGLNIEDVASRKHATTPIPHRRAPPPPSIPVHSITGEVINSHAERLASGSISESSPVLPMLKEIRPHIDQSKRLESPEDLLPPGFDGYLCKAAGIPMDTRLKDRDLWLRAVNVFLLKFSEDICDDLGRKEWASRMQQEYRGSRGDTPLGNYCYLFTTDPQDDIKGNVYLHPIERKSIRQCLAYLTYPNLPMPGTDASYAVFMLHSINNLTTPNILKANSINQRRLRGEFGRPNEYPRLNSQTRLENRRKVTNHQNDSLTSFGSWATDSDLESCDSY</sequence>